<organism evidence="2 3">
    <name type="scientific">Bifidobacterium pullorum subsp. saeculare</name>
    <dbReference type="NCBI Taxonomy" id="78257"/>
    <lineage>
        <taxon>Bacteria</taxon>
        <taxon>Bacillati</taxon>
        <taxon>Actinomycetota</taxon>
        <taxon>Actinomycetes</taxon>
        <taxon>Bifidobacteriales</taxon>
        <taxon>Bifidobacteriaceae</taxon>
        <taxon>Bifidobacterium</taxon>
    </lineage>
</organism>
<reference evidence="2" key="1">
    <citation type="submission" date="2020-08" db="EMBL/GenBank/DDBJ databases">
        <authorList>
            <person name="Cejkova D."/>
            <person name="Kubasova T."/>
            <person name="Jahodarova E."/>
            <person name="Rychlik I."/>
        </authorList>
    </citation>
    <scope>NUCLEOTIDE SEQUENCE</scope>
    <source>
        <strain evidence="2">An836</strain>
    </source>
</reference>
<evidence type="ECO:0000259" key="1">
    <source>
        <dbReference type="Pfam" id="PF12697"/>
    </source>
</evidence>
<name>A0A938WX72_9BIFI</name>
<dbReference type="EMBL" id="JACLYU010000003">
    <property type="protein sequence ID" value="MBM6699225.1"/>
    <property type="molecule type" value="Genomic_DNA"/>
</dbReference>
<proteinExistence type="predicted"/>
<dbReference type="GO" id="GO:0016787">
    <property type="term" value="F:hydrolase activity"/>
    <property type="evidence" value="ECO:0007669"/>
    <property type="project" value="UniProtKB-KW"/>
</dbReference>
<sequence length="266" mass="29695">MAADPQANVARTGQGLPIVVAHGMGVDHRSLMMLDDWFPDGTQRLYLDLPGHGRTPPLAGRGGLPEYADWFVDAIDDLVGPRRPFALVGNSMGGALVREAVARRKRRVAGVALIAPVIDPVMARRHVAEHVVDEPNPDLMHRLPLGQVLDFVRMGVNQSFDAWRRYQRYILPGIRAFDREAYARLEERYILPDVPERTFGTFDGPTLVVCGRCDQIVGYEDQEAVLSHYPNARYAVIERAGHNVYVDRPDQVGALLRDWADELPLG</sequence>
<keyword evidence="3" id="KW-1185">Reference proteome</keyword>
<dbReference type="PANTHER" id="PTHR43194:SF2">
    <property type="entry name" value="PEROXISOMAL MEMBRANE PROTEIN LPX1"/>
    <property type="match status" value="1"/>
</dbReference>
<dbReference type="SUPFAM" id="SSF53474">
    <property type="entry name" value="alpha/beta-Hydrolases"/>
    <property type="match status" value="1"/>
</dbReference>
<keyword evidence="2" id="KW-0378">Hydrolase</keyword>
<dbReference type="Proteomes" id="UP000718821">
    <property type="component" value="Unassembled WGS sequence"/>
</dbReference>
<dbReference type="InterPro" id="IPR050228">
    <property type="entry name" value="Carboxylesterase_BioH"/>
</dbReference>
<gene>
    <name evidence="2" type="ORF">H7U32_02550</name>
</gene>
<dbReference type="Gene3D" id="3.40.50.1820">
    <property type="entry name" value="alpha/beta hydrolase"/>
    <property type="match status" value="1"/>
</dbReference>
<protein>
    <submittedName>
        <fullName evidence="2">Alpha/beta hydrolase</fullName>
    </submittedName>
</protein>
<dbReference type="PRINTS" id="PR00111">
    <property type="entry name" value="ABHYDROLASE"/>
</dbReference>
<evidence type="ECO:0000313" key="3">
    <source>
        <dbReference type="Proteomes" id="UP000718821"/>
    </source>
</evidence>
<comment type="caution">
    <text evidence="2">The sequence shown here is derived from an EMBL/GenBank/DDBJ whole genome shotgun (WGS) entry which is preliminary data.</text>
</comment>
<feature type="domain" description="AB hydrolase-1" evidence="1">
    <location>
        <begin position="18"/>
        <end position="252"/>
    </location>
</feature>
<evidence type="ECO:0000313" key="2">
    <source>
        <dbReference type="EMBL" id="MBM6699225.1"/>
    </source>
</evidence>
<dbReference type="PANTHER" id="PTHR43194">
    <property type="entry name" value="HYDROLASE ALPHA/BETA FOLD FAMILY"/>
    <property type="match status" value="1"/>
</dbReference>
<reference evidence="2" key="2">
    <citation type="journal article" date="2021" name="Sci. Rep.">
        <title>The distribution of antibiotic resistance genes in chicken gut microbiota commensals.</title>
        <authorList>
            <person name="Juricova H."/>
            <person name="Matiasovicova J."/>
            <person name="Kubasova T."/>
            <person name="Cejkova D."/>
            <person name="Rychlik I."/>
        </authorList>
    </citation>
    <scope>NUCLEOTIDE SEQUENCE</scope>
    <source>
        <strain evidence="2">An836</strain>
    </source>
</reference>
<dbReference type="RefSeq" id="WP_204467815.1">
    <property type="nucleotide sequence ID" value="NZ_JACLYU010000003.1"/>
</dbReference>
<dbReference type="InterPro" id="IPR029058">
    <property type="entry name" value="AB_hydrolase_fold"/>
</dbReference>
<dbReference type="Pfam" id="PF12697">
    <property type="entry name" value="Abhydrolase_6"/>
    <property type="match status" value="1"/>
</dbReference>
<dbReference type="AlphaFoldDB" id="A0A938WX72"/>
<accession>A0A938WX72</accession>
<dbReference type="InterPro" id="IPR000073">
    <property type="entry name" value="AB_hydrolase_1"/>
</dbReference>